<evidence type="ECO:0000313" key="2">
    <source>
        <dbReference type="Proteomes" id="UP000887013"/>
    </source>
</evidence>
<dbReference type="EMBL" id="BMAW01074338">
    <property type="protein sequence ID" value="GFT91705.1"/>
    <property type="molecule type" value="Genomic_DNA"/>
</dbReference>
<accession>A0A8X6Q1L7</accession>
<gene>
    <name evidence="1" type="ORF">NPIL_96981</name>
</gene>
<name>A0A8X6Q1L7_NEPPI</name>
<proteinExistence type="predicted"/>
<comment type="caution">
    <text evidence="1">The sequence shown here is derived from an EMBL/GenBank/DDBJ whole genome shotgun (WGS) entry which is preliminary data.</text>
</comment>
<sequence>MDLELGSIKVEEDVSETSLEYNEKPTLSREFVRRCHVIRKALTKLHRTMKTAERYTVSDRSDSKNESSCARFVSKEERIEGNEVSSCSWQVLSTRSSKEFRKSLRSVNN</sequence>
<protein>
    <submittedName>
        <fullName evidence="1">Uncharacterized protein</fullName>
    </submittedName>
</protein>
<evidence type="ECO:0000313" key="1">
    <source>
        <dbReference type="EMBL" id="GFT91705.1"/>
    </source>
</evidence>
<keyword evidence="2" id="KW-1185">Reference proteome</keyword>
<organism evidence="1 2">
    <name type="scientific">Nephila pilipes</name>
    <name type="common">Giant wood spider</name>
    <name type="synonym">Nephila maculata</name>
    <dbReference type="NCBI Taxonomy" id="299642"/>
    <lineage>
        <taxon>Eukaryota</taxon>
        <taxon>Metazoa</taxon>
        <taxon>Ecdysozoa</taxon>
        <taxon>Arthropoda</taxon>
        <taxon>Chelicerata</taxon>
        <taxon>Arachnida</taxon>
        <taxon>Araneae</taxon>
        <taxon>Araneomorphae</taxon>
        <taxon>Entelegynae</taxon>
        <taxon>Araneoidea</taxon>
        <taxon>Nephilidae</taxon>
        <taxon>Nephila</taxon>
    </lineage>
</organism>
<reference evidence="1" key="1">
    <citation type="submission" date="2020-08" db="EMBL/GenBank/DDBJ databases">
        <title>Multicomponent nature underlies the extraordinary mechanical properties of spider dragline silk.</title>
        <authorList>
            <person name="Kono N."/>
            <person name="Nakamura H."/>
            <person name="Mori M."/>
            <person name="Yoshida Y."/>
            <person name="Ohtoshi R."/>
            <person name="Malay A.D."/>
            <person name="Moran D.A.P."/>
            <person name="Tomita M."/>
            <person name="Numata K."/>
            <person name="Arakawa K."/>
        </authorList>
    </citation>
    <scope>NUCLEOTIDE SEQUENCE</scope>
</reference>
<dbReference type="Proteomes" id="UP000887013">
    <property type="component" value="Unassembled WGS sequence"/>
</dbReference>
<dbReference type="AlphaFoldDB" id="A0A8X6Q1L7"/>